<dbReference type="PANTHER" id="PTHR11046:SF0">
    <property type="entry name" value="OLIGORIBONUCLEASE, MITOCHONDRIAL"/>
    <property type="match status" value="1"/>
</dbReference>
<accession>A0A226F124</accession>
<evidence type="ECO:0000256" key="1">
    <source>
        <dbReference type="ARBA" id="ARBA00009921"/>
    </source>
</evidence>
<dbReference type="Gene3D" id="3.30.420.10">
    <property type="entry name" value="Ribonuclease H-like superfamily/Ribonuclease H"/>
    <property type="match status" value="1"/>
</dbReference>
<dbReference type="CDD" id="cd06135">
    <property type="entry name" value="Orn"/>
    <property type="match status" value="1"/>
</dbReference>
<dbReference type="Proteomes" id="UP000198287">
    <property type="component" value="Unassembled WGS sequence"/>
</dbReference>
<dbReference type="InterPro" id="IPR013520">
    <property type="entry name" value="Ribonucl_H"/>
</dbReference>
<comment type="caution">
    <text evidence="7">The sequence shown here is derived from an EMBL/GenBank/DDBJ whole genome shotgun (WGS) entry which is preliminary data.</text>
</comment>
<evidence type="ECO:0000256" key="2">
    <source>
        <dbReference type="ARBA" id="ARBA00022722"/>
    </source>
</evidence>
<evidence type="ECO:0000256" key="5">
    <source>
        <dbReference type="ARBA" id="ARBA00072681"/>
    </source>
</evidence>
<evidence type="ECO:0000256" key="4">
    <source>
        <dbReference type="ARBA" id="ARBA00022839"/>
    </source>
</evidence>
<dbReference type="OMA" id="EMADHEY"/>
<name>A0A226F124_FOLCA</name>
<sequence>MKKVILSSLFSKRVLQRLPLLANKFTKYATNNLVINLDKNKSSSISKSWASAILAEKSVRVEDNNLSIKKNKNSTGVKHPANYRRRLDNMSWTKEPMDDKLIWVDCEMTGLDYNKEMIMEIGCIITDRYLNEIARQPSIVVHVPDEKLNSMDTWCLKHHGDSGLTDACRQSTLTNEVVDEQLFHFLQEHTKTKECPMAGNSIYMDRIFIAKQFPKFHSHFHYRNIDVSTIKELVRRWFPDEYSQTPKKKFSHRVLDDILDSIAELKYYRSAVFRDTIDVETPSTNDKLVQSE</sequence>
<evidence type="ECO:0000313" key="8">
    <source>
        <dbReference type="Proteomes" id="UP000198287"/>
    </source>
</evidence>
<dbReference type="GO" id="GO:0003676">
    <property type="term" value="F:nucleic acid binding"/>
    <property type="evidence" value="ECO:0007669"/>
    <property type="project" value="InterPro"/>
</dbReference>
<dbReference type="GO" id="GO:0005739">
    <property type="term" value="C:mitochondrion"/>
    <property type="evidence" value="ECO:0007669"/>
    <property type="project" value="TreeGrafter"/>
</dbReference>
<dbReference type="InterPro" id="IPR012337">
    <property type="entry name" value="RNaseH-like_sf"/>
</dbReference>
<comment type="similarity">
    <text evidence="1">Belongs to the oligoribonuclease family.</text>
</comment>
<dbReference type="AlphaFoldDB" id="A0A226F124"/>
<dbReference type="InterPro" id="IPR036397">
    <property type="entry name" value="RNaseH_sf"/>
</dbReference>
<proteinExistence type="inferred from homology"/>
<evidence type="ECO:0000313" key="7">
    <source>
        <dbReference type="EMBL" id="OXA63124.1"/>
    </source>
</evidence>
<protein>
    <recommendedName>
        <fullName evidence="5">Probable oligoribonuclease</fullName>
    </recommendedName>
</protein>
<reference evidence="7 8" key="1">
    <citation type="submission" date="2015-12" db="EMBL/GenBank/DDBJ databases">
        <title>The genome of Folsomia candida.</title>
        <authorList>
            <person name="Faddeeva A."/>
            <person name="Derks M.F."/>
            <person name="Anvar Y."/>
            <person name="Smit S."/>
            <person name="Van Straalen N."/>
            <person name="Roelofs D."/>
        </authorList>
    </citation>
    <scope>NUCLEOTIDE SEQUENCE [LARGE SCALE GENOMIC DNA]</scope>
    <source>
        <strain evidence="7 8">VU population</strain>
        <tissue evidence="7">Whole body</tissue>
    </source>
</reference>
<dbReference type="OrthoDB" id="270189at2759"/>
<evidence type="ECO:0000259" key="6">
    <source>
        <dbReference type="SMART" id="SM00479"/>
    </source>
</evidence>
<keyword evidence="4" id="KW-0269">Exonuclease</keyword>
<keyword evidence="8" id="KW-1185">Reference proteome</keyword>
<dbReference type="Pfam" id="PF00929">
    <property type="entry name" value="RNase_T"/>
    <property type="match status" value="1"/>
</dbReference>
<keyword evidence="2" id="KW-0540">Nuclease</keyword>
<dbReference type="NCBIfam" id="NF003765">
    <property type="entry name" value="PRK05359.1"/>
    <property type="match status" value="1"/>
</dbReference>
<dbReference type="InterPro" id="IPR022894">
    <property type="entry name" value="Oligoribonuclease"/>
</dbReference>
<keyword evidence="3" id="KW-0378">Hydrolase</keyword>
<dbReference type="SMART" id="SM00479">
    <property type="entry name" value="EXOIII"/>
    <property type="match status" value="1"/>
</dbReference>
<dbReference type="SUPFAM" id="SSF53098">
    <property type="entry name" value="Ribonuclease H-like"/>
    <property type="match status" value="1"/>
</dbReference>
<gene>
    <name evidence="7" type="ORF">Fcan01_03437</name>
</gene>
<dbReference type="STRING" id="158441.A0A226F124"/>
<dbReference type="EMBL" id="LNIX01000001">
    <property type="protein sequence ID" value="OXA63124.1"/>
    <property type="molecule type" value="Genomic_DNA"/>
</dbReference>
<dbReference type="GO" id="GO:0000175">
    <property type="term" value="F:3'-5'-RNA exonuclease activity"/>
    <property type="evidence" value="ECO:0007669"/>
    <property type="project" value="InterPro"/>
</dbReference>
<dbReference type="PANTHER" id="PTHR11046">
    <property type="entry name" value="OLIGORIBONUCLEASE, MITOCHONDRIAL"/>
    <property type="match status" value="1"/>
</dbReference>
<dbReference type="FunFam" id="3.30.420.10:FF:000003">
    <property type="entry name" value="Oligoribonuclease"/>
    <property type="match status" value="1"/>
</dbReference>
<evidence type="ECO:0000256" key="3">
    <source>
        <dbReference type="ARBA" id="ARBA00022801"/>
    </source>
</evidence>
<organism evidence="7 8">
    <name type="scientific">Folsomia candida</name>
    <name type="common">Springtail</name>
    <dbReference type="NCBI Taxonomy" id="158441"/>
    <lineage>
        <taxon>Eukaryota</taxon>
        <taxon>Metazoa</taxon>
        <taxon>Ecdysozoa</taxon>
        <taxon>Arthropoda</taxon>
        <taxon>Hexapoda</taxon>
        <taxon>Collembola</taxon>
        <taxon>Entomobryomorpha</taxon>
        <taxon>Isotomoidea</taxon>
        <taxon>Isotomidae</taxon>
        <taxon>Proisotominae</taxon>
        <taxon>Folsomia</taxon>
    </lineage>
</organism>
<feature type="domain" description="Exonuclease" evidence="6">
    <location>
        <begin position="100"/>
        <end position="274"/>
    </location>
</feature>